<name>A0ABU4BS84_RHOGO</name>
<dbReference type="RefSeq" id="WP_317541292.1">
    <property type="nucleotide sequence ID" value="NZ_JAWLKB010000004.1"/>
</dbReference>
<keyword evidence="2" id="KW-1185">Reference proteome</keyword>
<organism evidence="1 2">
    <name type="scientific">Rhodococcus globerulus</name>
    <dbReference type="NCBI Taxonomy" id="33008"/>
    <lineage>
        <taxon>Bacteria</taxon>
        <taxon>Bacillati</taxon>
        <taxon>Actinomycetota</taxon>
        <taxon>Actinomycetes</taxon>
        <taxon>Mycobacteriales</taxon>
        <taxon>Nocardiaceae</taxon>
        <taxon>Rhodococcus</taxon>
    </lineage>
</organism>
<evidence type="ECO:0000313" key="1">
    <source>
        <dbReference type="EMBL" id="MDV6267082.1"/>
    </source>
</evidence>
<protein>
    <recommendedName>
        <fullName evidence="3">Minor tail protein</fullName>
    </recommendedName>
</protein>
<dbReference type="Proteomes" id="UP001185927">
    <property type="component" value="Unassembled WGS sequence"/>
</dbReference>
<evidence type="ECO:0008006" key="3">
    <source>
        <dbReference type="Google" id="ProtNLM"/>
    </source>
</evidence>
<accession>A0ABU4BS84</accession>
<gene>
    <name evidence="1" type="ORF">R3Q16_10750</name>
</gene>
<comment type="caution">
    <text evidence="1">The sequence shown here is derived from an EMBL/GenBank/DDBJ whole genome shotgun (WGS) entry which is preliminary data.</text>
</comment>
<proteinExistence type="predicted"/>
<sequence length="307" mass="34241">MLDISIIGANGRRLDVSGRNAGAQGVVIKAGQLQGILNPPISPEWTRAARERGGRFKSVTYPWRDIAMGLHLFGDEGPMDIEQLDGLLDQMITIGPDEWDEDEQLARIVVKSRKDVRRLFIQRYDSTDLDPEFDPTLEGEQYLNPIYKVRSAQPFWEGRPVVTHFEATTASASGTIAVSNPTPITMIQTWVLTRAQWNIPDVSWKGKKGKRFPGGTHANRIVPLLPIDSVHAGARINYDPMRLMLESWSGTNLLGENAGRQFFMHKIPPYTPRTLLPISYTGAPAGGARAELHQPRLWPKPFGGELL</sequence>
<evidence type="ECO:0000313" key="2">
    <source>
        <dbReference type="Proteomes" id="UP001185927"/>
    </source>
</evidence>
<reference evidence="1 2" key="1">
    <citation type="submission" date="2023-10" db="EMBL/GenBank/DDBJ databases">
        <title>Development of a sustainable strategy for remediation of hydrocarbon-contaminated territories based on the waste exchange concept.</title>
        <authorList>
            <person name="Krivoruchko A."/>
        </authorList>
    </citation>
    <scope>NUCLEOTIDE SEQUENCE [LARGE SCALE GENOMIC DNA]</scope>
    <source>
        <strain evidence="1 2">IEGM 1203</strain>
    </source>
</reference>
<dbReference type="EMBL" id="JAWLKB010000004">
    <property type="protein sequence ID" value="MDV6267082.1"/>
    <property type="molecule type" value="Genomic_DNA"/>
</dbReference>